<accession>A0A0A2EB93</accession>
<feature type="active site" description="Proton donor" evidence="8">
    <location>
        <position position="73"/>
    </location>
</feature>
<keyword evidence="6 8" id="KW-0862">Zinc</keyword>
<evidence type="ECO:0000256" key="7">
    <source>
        <dbReference type="ARBA" id="ARBA00048045"/>
    </source>
</evidence>
<dbReference type="InterPro" id="IPR002125">
    <property type="entry name" value="CMP_dCMP_dom"/>
</dbReference>
<dbReference type="Pfam" id="PF00383">
    <property type="entry name" value="dCMP_cyt_deam_1"/>
    <property type="match status" value="1"/>
</dbReference>
<evidence type="ECO:0000256" key="8">
    <source>
        <dbReference type="HAMAP-Rule" id="MF_00972"/>
    </source>
</evidence>
<evidence type="ECO:0000256" key="3">
    <source>
        <dbReference type="ARBA" id="ARBA00022694"/>
    </source>
</evidence>
<gene>
    <name evidence="8" type="primary">tadA</name>
    <name evidence="10" type="ORF">HQ47_02890</name>
</gene>
<keyword evidence="11" id="KW-1185">Reference proteome</keyword>
<comment type="catalytic activity">
    <reaction evidence="7 8">
        <text>adenosine(34) in tRNA + H2O + H(+) = inosine(34) in tRNA + NH4(+)</text>
        <dbReference type="Rhea" id="RHEA:43168"/>
        <dbReference type="Rhea" id="RHEA-COMP:10373"/>
        <dbReference type="Rhea" id="RHEA-COMP:10374"/>
        <dbReference type="ChEBI" id="CHEBI:15377"/>
        <dbReference type="ChEBI" id="CHEBI:15378"/>
        <dbReference type="ChEBI" id="CHEBI:28938"/>
        <dbReference type="ChEBI" id="CHEBI:74411"/>
        <dbReference type="ChEBI" id="CHEBI:82852"/>
        <dbReference type="EC" id="3.5.4.33"/>
    </reaction>
</comment>
<organism evidence="10 11">
    <name type="scientific">Porphyromonas macacae</name>
    <dbReference type="NCBI Taxonomy" id="28115"/>
    <lineage>
        <taxon>Bacteria</taxon>
        <taxon>Pseudomonadati</taxon>
        <taxon>Bacteroidota</taxon>
        <taxon>Bacteroidia</taxon>
        <taxon>Bacteroidales</taxon>
        <taxon>Porphyromonadaceae</taxon>
        <taxon>Porphyromonas</taxon>
    </lineage>
</organism>
<evidence type="ECO:0000256" key="5">
    <source>
        <dbReference type="ARBA" id="ARBA00022801"/>
    </source>
</evidence>
<sequence length="165" mass="18183">MNDDCRDCRERVSAEHAKWMSVAFEEAVQAYEEGEIPIGAAIVYRPEGEAAGRLIARAHNRVEALSDPTAHAEMLAITMATDTLGGKYLSDCILYVTIEPCTMCAGAMRWAQVKTVVFGAGEPKVGYRVLCPNALHPRCIVIGGVMEDECKQLMQNFFKSKRLAK</sequence>
<dbReference type="PROSITE" id="PS51747">
    <property type="entry name" value="CYT_DCMP_DEAMINASES_2"/>
    <property type="match status" value="1"/>
</dbReference>
<evidence type="ECO:0000256" key="2">
    <source>
        <dbReference type="ARBA" id="ARBA00011738"/>
    </source>
</evidence>
<evidence type="ECO:0000256" key="1">
    <source>
        <dbReference type="ARBA" id="ARBA00010669"/>
    </source>
</evidence>
<reference evidence="10 11" key="1">
    <citation type="submission" date="2014-09" db="EMBL/GenBank/DDBJ databases">
        <title>Draft Genome Sequence of Porphyromonas macacae COT-192_OH2859.</title>
        <authorList>
            <person name="Wallis C."/>
            <person name="Deusch O."/>
            <person name="O'Flynn C."/>
            <person name="Davis I."/>
            <person name="Horsfall A."/>
            <person name="Kirkwood N."/>
            <person name="Harris S."/>
            <person name="Eisen J.A."/>
            <person name="Coil D.A."/>
            <person name="Darling A.E."/>
            <person name="Jospin G."/>
            <person name="Alexiev A."/>
        </authorList>
    </citation>
    <scope>NUCLEOTIDE SEQUENCE [LARGE SCALE GENOMIC DNA]</scope>
    <source>
        <strain evidence="11">COT-192 OH2859</strain>
    </source>
</reference>
<keyword evidence="5 8" id="KW-0378">Hydrolase</keyword>
<dbReference type="AlphaFoldDB" id="A0A0A2EB93"/>
<proteinExistence type="inferred from homology"/>
<name>A0A0A2EB93_9PORP</name>
<dbReference type="PANTHER" id="PTHR11079">
    <property type="entry name" value="CYTOSINE DEAMINASE FAMILY MEMBER"/>
    <property type="match status" value="1"/>
</dbReference>
<keyword evidence="4 8" id="KW-0479">Metal-binding</keyword>
<protein>
    <recommendedName>
        <fullName evidence="8">tRNA-specific adenosine deaminase</fullName>
        <ecNumber evidence="8">3.5.4.33</ecNumber>
    </recommendedName>
</protein>
<dbReference type="EC" id="3.5.4.33" evidence="8"/>
<feature type="binding site" evidence="8">
    <location>
        <position position="71"/>
    </location>
    <ligand>
        <name>Zn(2+)</name>
        <dbReference type="ChEBI" id="CHEBI:29105"/>
        <note>catalytic</note>
    </ligand>
</feature>
<evidence type="ECO:0000256" key="6">
    <source>
        <dbReference type="ARBA" id="ARBA00022833"/>
    </source>
</evidence>
<dbReference type="Proteomes" id="UP000030103">
    <property type="component" value="Unassembled WGS sequence"/>
</dbReference>
<dbReference type="EMBL" id="JRFA01000009">
    <property type="protein sequence ID" value="KGN74877.1"/>
    <property type="molecule type" value="Genomic_DNA"/>
</dbReference>
<dbReference type="InterPro" id="IPR016193">
    <property type="entry name" value="Cytidine_deaminase-like"/>
</dbReference>
<comment type="subunit">
    <text evidence="2 8">Homodimer.</text>
</comment>
<keyword evidence="3 8" id="KW-0819">tRNA processing</keyword>
<feature type="domain" description="CMP/dCMP-type deaminase" evidence="9">
    <location>
        <begin position="14"/>
        <end position="138"/>
    </location>
</feature>
<comment type="caution">
    <text evidence="10">The sequence shown here is derived from an EMBL/GenBank/DDBJ whole genome shotgun (WGS) entry which is preliminary data.</text>
</comment>
<dbReference type="PANTHER" id="PTHR11079:SF202">
    <property type="entry name" value="TRNA-SPECIFIC ADENOSINE DEAMINASE"/>
    <property type="match status" value="1"/>
</dbReference>
<dbReference type="RefSeq" id="WP_036873173.1">
    <property type="nucleotide sequence ID" value="NZ_JASBZX010000002.1"/>
</dbReference>
<comment type="function">
    <text evidence="8">Catalyzes the deamination of adenosine to inosine at the wobble position 34 of tRNA(Arg2).</text>
</comment>
<evidence type="ECO:0000256" key="4">
    <source>
        <dbReference type="ARBA" id="ARBA00022723"/>
    </source>
</evidence>
<dbReference type="OrthoDB" id="9802676at2"/>
<dbReference type="PROSITE" id="PS00903">
    <property type="entry name" value="CYT_DCMP_DEAMINASES_1"/>
    <property type="match status" value="1"/>
</dbReference>
<evidence type="ECO:0000313" key="10">
    <source>
        <dbReference type="EMBL" id="KGN74877.1"/>
    </source>
</evidence>
<feature type="binding site" evidence="8">
    <location>
        <position position="101"/>
    </location>
    <ligand>
        <name>Zn(2+)</name>
        <dbReference type="ChEBI" id="CHEBI:29105"/>
        <note>catalytic</note>
    </ligand>
</feature>
<dbReference type="GO" id="GO:0002100">
    <property type="term" value="P:tRNA wobble adenosine to inosine editing"/>
    <property type="evidence" value="ECO:0007669"/>
    <property type="project" value="UniProtKB-UniRule"/>
</dbReference>
<dbReference type="InterPro" id="IPR016192">
    <property type="entry name" value="APOBEC/CMP_deaminase_Zn-bd"/>
</dbReference>
<comment type="cofactor">
    <cofactor evidence="8">
        <name>Zn(2+)</name>
        <dbReference type="ChEBI" id="CHEBI:29105"/>
    </cofactor>
    <text evidence="8">Binds 1 zinc ion per subunit.</text>
</comment>
<dbReference type="GO" id="GO:0008270">
    <property type="term" value="F:zinc ion binding"/>
    <property type="evidence" value="ECO:0007669"/>
    <property type="project" value="UniProtKB-UniRule"/>
</dbReference>
<dbReference type="GO" id="GO:0052717">
    <property type="term" value="F:tRNA-specific adenosine-34 deaminase activity"/>
    <property type="evidence" value="ECO:0007669"/>
    <property type="project" value="UniProtKB-UniRule"/>
</dbReference>
<dbReference type="CDD" id="cd01285">
    <property type="entry name" value="nucleoside_deaminase"/>
    <property type="match status" value="1"/>
</dbReference>
<dbReference type="Gene3D" id="3.40.140.10">
    <property type="entry name" value="Cytidine Deaminase, domain 2"/>
    <property type="match status" value="1"/>
</dbReference>
<evidence type="ECO:0000313" key="11">
    <source>
        <dbReference type="Proteomes" id="UP000030103"/>
    </source>
</evidence>
<dbReference type="HAMAP" id="MF_00972">
    <property type="entry name" value="tRNA_aden_deaminase"/>
    <property type="match status" value="1"/>
</dbReference>
<comment type="similarity">
    <text evidence="1">Belongs to the cytidine and deoxycytidylate deaminase family. ADAT2 subfamily.</text>
</comment>
<dbReference type="InterPro" id="IPR028883">
    <property type="entry name" value="tRNA_aden_deaminase"/>
</dbReference>
<dbReference type="eggNOG" id="COG0590">
    <property type="taxonomic scope" value="Bacteria"/>
</dbReference>
<feature type="binding site" evidence="8">
    <location>
        <position position="104"/>
    </location>
    <ligand>
        <name>Zn(2+)</name>
        <dbReference type="ChEBI" id="CHEBI:29105"/>
        <note>catalytic</note>
    </ligand>
</feature>
<dbReference type="SUPFAM" id="SSF53927">
    <property type="entry name" value="Cytidine deaminase-like"/>
    <property type="match status" value="1"/>
</dbReference>
<evidence type="ECO:0000259" key="9">
    <source>
        <dbReference type="PROSITE" id="PS51747"/>
    </source>
</evidence>
<dbReference type="STRING" id="28115.HQ47_02890"/>